<dbReference type="Pfam" id="PF03473">
    <property type="entry name" value="MOSC"/>
    <property type="match status" value="1"/>
</dbReference>
<dbReference type="GO" id="GO:0030151">
    <property type="term" value="F:molybdenum ion binding"/>
    <property type="evidence" value="ECO:0007669"/>
    <property type="project" value="InterPro"/>
</dbReference>
<dbReference type="AlphaFoldDB" id="A0A6J6ML44"/>
<dbReference type="SUPFAM" id="SSF50800">
    <property type="entry name" value="PK beta-barrel domain-like"/>
    <property type="match status" value="1"/>
</dbReference>
<name>A0A6J6ML44_9ZZZZ</name>
<organism evidence="2">
    <name type="scientific">freshwater metagenome</name>
    <dbReference type="NCBI Taxonomy" id="449393"/>
    <lineage>
        <taxon>unclassified sequences</taxon>
        <taxon>metagenomes</taxon>
        <taxon>ecological metagenomes</taxon>
    </lineage>
</organism>
<dbReference type="GO" id="GO:0030170">
    <property type="term" value="F:pyridoxal phosphate binding"/>
    <property type="evidence" value="ECO:0007669"/>
    <property type="project" value="InterPro"/>
</dbReference>
<feature type="domain" description="MOSC" evidence="1">
    <location>
        <begin position="30"/>
        <end position="164"/>
    </location>
</feature>
<dbReference type="PANTHER" id="PTHR30212:SF2">
    <property type="entry name" value="PROTEIN YIIM"/>
    <property type="match status" value="1"/>
</dbReference>
<reference evidence="2" key="1">
    <citation type="submission" date="2020-05" db="EMBL/GenBank/DDBJ databases">
        <authorList>
            <person name="Chiriac C."/>
            <person name="Salcher M."/>
            <person name="Ghai R."/>
            <person name="Kavagutti S V."/>
        </authorList>
    </citation>
    <scope>NUCLEOTIDE SEQUENCE</scope>
</reference>
<dbReference type="InterPro" id="IPR011037">
    <property type="entry name" value="Pyrv_Knase-like_insert_dom_sf"/>
</dbReference>
<dbReference type="InterPro" id="IPR052353">
    <property type="entry name" value="Benzoxazolinone_Detox_Enz"/>
</dbReference>
<dbReference type="EMBL" id="CAEZXN010000017">
    <property type="protein sequence ID" value="CAB4696141.1"/>
    <property type="molecule type" value="Genomic_DNA"/>
</dbReference>
<dbReference type="EMBL" id="CAFBAA010000013">
    <property type="protein sequence ID" value="CAB4842658.1"/>
    <property type="molecule type" value="Genomic_DNA"/>
</dbReference>
<dbReference type="EMBL" id="CAEZXB010000007">
    <property type="protein sequence ID" value="CAB4673113.1"/>
    <property type="molecule type" value="Genomic_DNA"/>
</dbReference>
<gene>
    <name evidence="2" type="ORF">UFOPK2342_00576</name>
    <name evidence="3" type="ORF">UFOPK2423_00881</name>
    <name evidence="4" type="ORF">UFOPK3266_00691</name>
</gene>
<dbReference type="InterPro" id="IPR005302">
    <property type="entry name" value="MoCF_Sase_C"/>
</dbReference>
<dbReference type="PROSITE" id="PS51340">
    <property type="entry name" value="MOSC"/>
    <property type="match status" value="1"/>
</dbReference>
<evidence type="ECO:0000313" key="3">
    <source>
        <dbReference type="EMBL" id="CAB4696141.1"/>
    </source>
</evidence>
<dbReference type="GO" id="GO:0003824">
    <property type="term" value="F:catalytic activity"/>
    <property type="evidence" value="ECO:0007669"/>
    <property type="project" value="InterPro"/>
</dbReference>
<accession>A0A6J6ML44</accession>
<evidence type="ECO:0000259" key="1">
    <source>
        <dbReference type="PROSITE" id="PS51340"/>
    </source>
</evidence>
<protein>
    <submittedName>
        <fullName evidence="2">Unannotated protein</fullName>
    </submittedName>
</protein>
<dbReference type="PANTHER" id="PTHR30212">
    <property type="entry name" value="PROTEIN YIIM"/>
    <property type="match status" value="1"/>
</dbReference>
<evidence type="ECO:0000313" key="2">
    <source>
        <dbReference type="EMBL" id="CAB4673113.1"/>
    </source>
</evidence>
<evidence type="ECO:0000313" key="4">
    <source>
        <dbReference type="EMBL" id="CAB4842658.1"/>
    </source>
</evidence>
<sequence>MKRLLSVNIAAVVHEGEWTGSVGRTGIDKRPVEHRILVANDHVEGDAVLDVKAHGGRDKAVYAYAREDGDWWENELGIQIGNGRFGENLTTEGVDVTGALIGERWRIGSALLEVAEPRIPCTVFAGFWQRPGLVKEFTEAGRPGAYLRIIEEGIVGSGDEIVIESRPERAATISDAFAAKSGDRSQLVLLAETSAFSPAWHEWIARIAK</sequence>
<dbReference type="Gene3D" id="2.40.33.20">
    <property type="entry name" value="PK beta-barrel domain-like"/>
    <property type="match status" value="1"/>
</dbReference>
<proteinExistence type="predicted"/>